<evidence type="ECO:0000313" key="6">
    <source>
        <dbReference type="EMBL" id="MBO8415917.1"/>
    </source>
</evidence>
<dbReference type="PANTHER" id="PTHR39201:SF1">
    <property type="entry name" value="FLAVODOXIN-LIKE DOMAIN-CONTAINING PROTEIN"/>
    <property type="match status" value="1"/>
</dbReference>
<dbReference type="AlphaFoldDB" id="A0A9D9DCJ2"/>
<dbReference type="Pfam" id="PF12682">
    <property type="entry name" value="Flavodoxin_4"/>
    <property type="match status" value="1"/>
</dbReference>
<keyword evidence="2" id="KW-0288">FMN</keyword>
<dbReference type="SUPFAM" id="SSF50891">
    <property type="entry name" value="Cyclophilin-like"/>
    <property type="match status" value="1"/>
</dbReference>
<dbReference type="InterPro" id="IPR029000">
    <property type="entry name" value="Cyclophilin-like_dom_sf"/>
</dbReference>
<reference evidence="6" key="2">
    <citation type="journal article" date="2021" name="PeerJ">
        <title>Extensive microbial diversity within the chicken gut microbiome revealed by metagenomics and culture.</title>
        <authorList>
            <person name="Gilroy R."/>
            <person name="Ravi A."/>
            <person name="Getino M."/>
            <person name="Pursley I."/>
            <person name="Horton D.L."/>
            <person name="Alikhan N.F."/>
            <person name="Baker D."/>
            <person name="Gharbi K."/>
            <person name="Hall N."/>
            <person name="Watson M."/>
            <person name="Adriaenssens E.M."/>
            <person name="Foster-Nyarko E."/>
            <person name="Jarju S."/>
            <person name="Secka A."/>
            <person name="Antonio M."/>
            <person name="Oren A."/>
            <person name="Chaudhuri R.R."/>
            <person name="La Ragione R."/>
            <person name="Hildebrand F."/>
            <person name="Pallen M.J."/>
        </authorList>
    </citation>
    <scope>NUCLEOTIDE SEQUENCE</scope>
    <source>
        <strain evidence="6">17213</strain>
    </source>
</reference>
<dbReference type="InterPro" id="IPR029039">
    <property type="entry name" value="Flavoprotein-like_sf"/>
</dbReference>
<dbReference type="InterPro" id="IPR008254">
    <property type="entry name" value="Flavodoxin/NO_synth"/>
</dbReference>
<feature type="chain" id="PRO_5038515996" description="Flavodoxin" evidence="3">
    <location>
        <begin position="28"/>
        <end position="356"/>
    </location>
</feature>
<dbReference type="Proteomes" id="UP000823631">
    <property type="component" value="Unassembled WGS sequence"/>
</dbReference>
<evidence type="ECO:0000256" key="3">
    <source>
        <dbReference type="SAM" id="SignalP"/>
    </source>
</evidence>
<accession>A0A9D9DCJ2</accession>
<proteinExistence type="predicted"/>
<reference evidence="6" key="1">
    <citation type="submission" date="2020-10" db="EMBL/GenBank/DDBJ databases">
        <authorList>
            <person name="Gilroy R."/>
        </authorList>
    </citation>
    <scope>NUCLEOTIDE SEQUENCE</scope>
    <source>
        <strain evidence="6">17213</strain>
    </source>
</reference>
<dbReference type="GO" id="GO:0010181">
    <property type="term" value="F:FMN binding"/>
    <property type="evidence" value="ECO:0007669"/>
    <property type="project" value="InterPro"/>
</dbReference>
<evidence type="ECO:0000259" key="5">
    <source>
        <dbReference type="Pfam" id="PF18050"/>
    </source>
</evidence>
<name>A0A9D9DCJ2_9GAMM</name>
<feature type="domain" description="Flavodoxin-like" evidence="4">
    <location>
        <begin position="248"/>
        <end position="331"/>
    </location>
</feature>
<dbReference type="Gene3D" id="3.40.50.360">
    <property type="match status" value="1"/>
</dbReference>
<keyword evidence="1" id="KW-0285">Flavoprotein</keyword>
<evidence type="ECO:0000313" key="7">
    <source>
        <dbReference type="Proteomes" id="UP000823631"/>
    </source>
</evidence>
<dbReference type="Gene3D" id="2.40.100.20">
    <property type="match status" value="1"/>
</dbReference>
<organism evidence="6 7">
    <name type="scientific">Candidatus Avisuccinivibrio stercorigallinarum</name>
    <dbReference type="NCBI Taxonomy" id="2840704"/>
    <lineage>
        <taxon>Bacteria</taxon>
        <taxon>Pseudomonadati</taxon>
        <taxon>Pseudomonadota</taxon>
        <taxon>Gammaproteobacteria</taxon>
        <taxon>Aeromonadales</taxon>
        <taxon>Succinivibrionaceae</taxon>
        <taxon>Succinivibrionaceae incertae sedis</taxon>
        <taxon>Candidatus Avisuccinivibrio</taxon>
    </lineage>
</organism>
<dbReference type="Pfam" id="PF18050">
    <property type="entry name" value="Cyclophil_like2"/>
    <property type="match status" value="1"/>
</dbReference>
<dbReference type="EMBL" id="JADINH010000128">
    <property type="protein sequence ID" value="MBO8415917.1"/>
    <property type="molecule type" value="Genomic_DNA"/>
</dbReference>
<protein>
    <recommendedName>
        <fullName evidence="8">Flavodoxin</fullName>
    </recommendedName>
</protein>
<evidence type="ECO:0000256" key="2">
    <source>
        <dbReference type="ARBA" id="ARBA00022643"/>
    </source>
</evidence>
<dbReference type="InterPro" id="IPR041183">
    <property type="entry name" value="Cyclophilin-like"/>
</dbReference>
<sequence>MPKLFSLLCLCAAFLAAPGACTAAAAAADPEVLFEIEVTATAPDGSTQHFDGVWFDTPLAREIAARLPLDVDLHAFGGREYYGGVDFTPENNPGPGQLHFTDGDITFCFENNTMAIFYAQSSRPNLTMEVYPLGRVTSDLEAFHHLPGSMTFSFARKAENPAVLSPSPFGRSLVAYFSRWDNSNQDLAKVNALTMASVLTVDGVTQGTTAFAAAEIARQVQGEVYAVLTSDLLPASDDALIAQNHAEQEQGAVPALKSGAPLDVSGYDTIFVGFPIWAMSVPRALISWLQSLDLEGKQLVLFCTHNGWGAGRARSQIERAVPQAQLLPGILSLDSSRAAQSGPEIRAFLQQLASSL</sequence>
<feature type="signal peptide" evidence="3">
    <location>
        <begin position="1"/>
        <end position="27"/>
    </location>
</feature>
<comment type="caution">
    <text evidence="6">The sequence shown here is derived from an EMBL/GenBank/DDBJ whole genome shotgun (WGS) entry which is preliminary data.</text>
</comment>
<evidence type="ECO:0000256" key="1">
    <source>
        <dbReference type="ARBA" id="ARBA00022630"/>
    </source>
</evidence>
<keyword evidence="3" id="KW-0732">Signal</keyword>
<feature type="domain" description="Cyclophilin-like" evidence="5">
    <location>
        <begin position="48"/>
        <end position="154"/>
    </location>
</feature>
<dbReference type="PANTHER" id="PTHR39201">
    <property type="entry name" value="EXPORTED PROTEIN-RELATED"/>
    <property type="match status" value="1"/>
</dbReference>
<gene>
    <name evidence="6" type="ORF">IAB19_06025</name>
</gene>
<evidence type="ECO:0000259" key="4">
    <source>
        <dbReference type="Pfam" id="PF12682"/>
    </source>
</evidence>
<evidence type="ECO:0008006" key="8">
    <source>
        <dbReference type="Google" id="ProtNLM"/>
    </source>
</evidence>
<dbReference type="SUPFAM" id="SSF52218">
    <property type="entry name" value="Flavoproteins"/>
    <property type="match status" value="1"/>
</dbReference>